<evidence type="ECO:0000313" key="1">
    <source>
        <dbReference type="EMBL" id="RZU61768.1"/>
    </source>
</evidence>
<sequence>MVGAVMTREDCIRSAAGVYAAWLSTSAAAEAIAAAKTNQEAA</sequence>
<dbReference type="EMBL" id="SHLA01000001">
    <property type="protein sequence ID" value="RZU61768.1"/>
    <property type="molecule type" value="Genomic_DNA"/>
</dbReference>
<evidence type="ECO:0000313" key="2">
    <source>
        <dbReference type="Proteomes" id="UP000292685"/>
    </source>
</evidence>
<reference evidence="1 2" key="1">
    <citation type="submission" date="2019-02" db="EMBL/GenBank/DDBJ databases">
        <title>Sequencing the genomes of 1000 actinobacteria strains.</title>
        <authorList>
            <person name="Klenk H.-P."/>
        </authorList>
    </citation>
    <scope>NUCLEOTIDE SEQUENCE [LARGE SCALE GENOMIC DNA]</scope>
    <source>
        <strain evidence="1 2">DSM 17364</strain>
    </source>
</reference>
<organism evidence="1 2">
    <name type="scientific">Zhihengliuella halotolerans</name>
    <dbReference type="NCBI Taxonomy" id="370736"/>
    <lineage>
        <taxon>Bacteria</taxon>
        <taxon>Bacillati</taxon>
        <taxon>Actinomycetota</taxon>
        <taxon>Actinomycetes</taxon>
        <taxon>Micrococcales</taxon>
        <taxon>Micrococcaceae</taxon>
        <taxon>Zhihengliuella</taxon>
    </lineage>
</organism>
<gene>
    <name evidence="1" type="ORF">EV380_1346</name>
</gene>
<dbReference type="AlphaFoldDB" id="A0A4Q8AC98"/>
<proteinExistence type="predicted"/>
<name>A0A4Q8AC98_9MICC</name>
<comment type="caution">
    <text evidence="1">The sequence shown here is derived from an EMBL/GenBank/DDBJ whole genome shotgun (WGS) entry which is preliminary data.</text>
</comment>
<keyword evidence="2" id="KW-1185">Reference proteome</keyword>
<accession>A0A4Q8AC98</accession>
<protein>
    <submittedName>
        <fullName evidence="1">Uncharacterized protein</fullName>
    </submittedName>
</protein>
<dbReference type="Proteomes" id="UP000292685">
    <property type="component" value="Unassembled WGS sequence"/>
</dbReference>